<keyword evidence="3" id="KW-1185">Reference proteome</keyword>
<dbReference type="GO" id="GO:0003677">
    <property type="term" value="F:DNA binding"/>
    <property type="evidence" value="ECO:0007669"/>
    <property type="project" value="InterPro"/>
</dbReference>
<dbReference type="Gene3D" id="1.10.443.10">
    <property type="entry name" value="Intergrase catalytic core"/>
    <property type="match status" value="1"/>
</dbReference>
<dbReference type="EMBL" id="AACS02000005">
    <property type="protein sequence ID" value="EAU82720.1"/>
    <property type="molecule type" value="Genomic_DNA"/>
</dbReference>
<dbReference type="GO" id="GO:0006310">
    <property type="term" value="P:DNA recombination"/>
    <property type="evidence" value="ECO:0007669"/>
    <property type="project" value="UniProtKB-KW"/>
</dbReference>
<keyword evidence="1" id="KW-0233">DNA recombination</keyword>
<comment type="caution">
    <text evidence="2">The sequence shown here is derived from an EMBL/GenBank/DDBJ whole genome shotgun (WGS) entry which is preliminary data.</text>
</comment>
<dbReference type="STRING" id="240176.A8P613"/>
<dbReference type="eggNOG" id="ENOG502S6NK">
    <property type="taxonomic scope" value="Eukaryota"/>
</dbReference>
<evidence type="ECO:0000313" key="2">
    <source>
        <dbReference type="EMBL" id="EAU82720.1"/>
    </source>
</evidence>
<dbReference type="OrthoDB" id="2976553at2759"/>
<evidence type="ECO:0000313" key="3">
    <source>
        <dbReference type="Proteomes" id="UP000001861"/>
    </source>
</evidence>
<proteinExistence type="predicted"/>
<sequence>MLKAIKNSSGEQERRHSRAMRLEYMEKLYAYLKDNTPAESETKDPASLKKRAEMLQFAAFAALGFTLWTRNCEAVQLQVKHFDFAPPPKRASNGAVYPFFVVNLLNRKGWQRKMAKGEHQLNGHTYNIYPKPYSPAIDMYQRLLDWKECYETLLGRPLEPEDHMFPTIGANLAVHPDDPLTSDAIQKRLTKFTKAAELGEGFTTHCFRRGGAQYRFMYAPLGQRWTLARVRWWGGWAQGEHRDTLIRYLLDELWMSEDDHRDALCPFDEDASDSHMGEGRLLQPLTQVDGQRLLERLDAIQLLVTTSQNGSCAVPSVTWPAGYYGQHSMAGLQKAFNTLSLSSFEPSIPTAAVYTAPTPLYNVSYNVYNVANPVSLTGFHQTATFVAPTPRPQPVAGIYQPPIQSPYGLPQVTNHPPNASQLPPEFQYAASVIPQHAADNYTPAFGPTMLHPDRTLATMNNPGPTPTCHQPLTFPSTKNPTRHHYVVPSIHASKKELVWKQVIEDWLSPKPNRASVPLSQWDTSLLADVNQKQKYHIRKVIAEEYIERYHSSDEEFTCAYPEHAIGMTALYKAILAQRQIRGDSKRRARKSRSPSPEQ</sequence>
<dbReference type="InParanoid" id="A8P613"/>
<evidence type="ECO:0000256" key="1">
    <source>
        <dbReference type="ARBA" id="ARBA00023172"/>
    </source>
</evidence>
<dbReference type="Proteomes" id="UP000001861">
    <property type="component" value="Unassembled WGS sequence"/>
</dbReference>
<name>A8P613_COPC7</name>
<dbReference type="InterPro" id="IPR013762">
    <property type="entry name" value="Integrase-like_cat_sf"/>
</dbReference>
<dbReference type="OMA" id="ANYIALR"/>
<dbReference type="GeneID" id="6015701"/>
<organism evidence="2 3">
    <name type="scientific">Coprinopsis cinerea (strain Okayama-7 / 130 / ATCC MYA-4618 / FGSC 9003)</name>
    <name type="common">Inky cap fungus</name>
    <name type="synonym">Hormographiella aspergillata</name>
    <dbReference type="NCBI Taxonomy" id="240176"/>
    <lineage>
        <taxon>Eukaryota</taxon>
        <taxon>Fungi</taxon>
        <taxon>Dikarya</taxon>
        <taxon>Basidiomycota</taxon>
        <taxon>Agaricomycotina</taxon>
        <taxon>Agaricomycetes</taxon>
        <taxon>Agaricomycetidae</taxon>
        <taxon>Agaricales</taxon>
        <taxon>Agaricineae</taxon>
        <taxon>Psathyrellaceae</taxon>
        <taxon>Coprinopsis</taxon>
    </lineage>
</organism>
<accession>A8P613</accession>
<dbReference type="GO" id="GO:0015074">
    <property type="term" value="P:DNA integration"/>
    <property type="evidence" value="ECO:0007669"/>
    <property type="project" value="InterPro"/>
</dbReference>
<dbReference type="InterPro" id="IPR011010">
    <property type="entry name" value="DNA_brk_join_enz"/>
</dbReference>
<dbReference type="KEGG" id="cci:CC1G_10625"/>
<gene>
    <name evidence="2" type="ORF">CC1G_10625</name>
</gene>
<dbReference type="RefSeq" id="XP_001839060.1">
    <property type="nucleotide sequence ID" value="XM_001839008.1"/>
</dbReference>
<reference evidence="2 3" key="1">
    <citation type="journal article" date="2010" name="Proc. Natl. Acad. Sci. U.S.A.">
        <title>Insights into evolution of multicellular fungi from the assembled chromosomes of the mushroom Coprinopsis cinerea (Coprinus cinereus).</title>
        <authorList>
            <person name="Stajich J.E."/>
            <person name="Wilke S.K."/>
            <person name="Ahren D."/>
            <person name="Au C.H."/>
            <person name="Birren B.W."/>
            <person name="Borodovsky M."/>
            <person name="Burns C."/>
            <person name="Canback B."/>
            <person name="Casselton L.A."/>
            <person name="Cheng C.K."/>
            <person name="Deng J."/>
            <person name="Dietrich F.S."/>
            <person name="Fargo D.C."/>
            <person name="Farman M.L."/>
            <person name="Gathman A.C."/>
            <person name="Goldberg J."/>
            <person name="Guigo R."/>
            <person name="Hoegger P.J."/>
            <person name="Hooker J.B."/>
            <person name="Huggins A."/>
            <person name="James T.Y."/>
            <person name="Kamada T."/>
            <person name="Kilaru S."/>
            <person name="Kodira C."/>
            <person name="Kues U."/>
            <person name="Kupfer D."/>
            <person name="Kwan H.S."/>
            <person name="Lomsadze A."/>
            <person name="Li W."/>
            <person name="Lilly W.W."/>
            <person name="Ma L.J."/>
            <person name="Mackey A.J."/>
            <person name="Manning G."/>
            <person name="Martin F."/>
            <person name="Muraguchi H."/>
            <person name="Natvig D.O."/>
            <person name="Palmerini H."/>
            <person name="Ramesh M.A."/>
            <person name="Rehmeyer C.J."/>
            <person name="Roe B.A."/>
            <person name="Shenoy N."/>
            <person name="Stanke M."/>
            <person name="Ter-Hovhannisyan V."/>
            <person name="Tunlid A."/>
            <person name="Velagapudi R."/>
            <person name="Vision T.J."/>
            <person name="Zeng Q."/>
            <person name="Zolan M.E."/>
            <person name="Pukkila P.J."/>
        </authorList>
    </citation>
    <scope>NUCLEOTIDE SEQUENCE [LARGE SCALE GENOMIC DNA]</scope>
    <source>
        <strain evidence="3">Okayama-7 / 130 / ATCC MYA-4618 / FGSC 9003</strain>
    </source>
</reference>
<dbReference type="SUPFAM" id="SSF56349">
    <property type="entry name" value="DNA breaking-rejoining enzymes"/>
    <property type="match status" value="1"/>
</dbReference>
<protein>
    <submittedName>
        <fullName evidence="2">Uncharacterized protein</fullName>
    </submittedName>
</protein>
<dbReference type="VEuPathDB" id="FungiDB:CC1G_10625"/>
<dbReference type="AlphaFoldDB" id="A8P613"/>